<keyword evidence="10" id="KW-1185">Reference proteome</keyword>
<evidence type="ECO:0000256" key="2">
    <source>
        <dbReference type="ARBA" id="ARBA00022527"/>
    </source>
</evidence>
<dbReference type="Gene3D" id="3.30.200.20">
    <property type="entry name" value="Phosphorylase Kinase, domain 1"/>
    <property type="match status" value="1"/>
</dbReference>
<dbReference type="SMART" id="SM00220">
    <property type="entry name" value="S_TKc"/>
    <property type="match status" value="1"/>
</dbReference>
<dbReference type="SUPFAM" id="SSF56112">
    <property type="entry name" value="Protein kinase-like (PK-like)"/>
    <property type="match status" value="1"/>
</dbReference>
<evidence type="ECO:0000256" key="4">
    <source>
        <dbReference type="ARBA" id="ARBA00022741"/>
    </source>
</evidence>
<dbReference type="AlphaFoldDB" id="A0A1X0D526"/>
<dbReference type="PANTHER" id="PTHR43289">
    <property type="entry name" value="MITOGEN-ACTIVATED PROTEIN KINASE KINASE KINASE 20-RELATED"/>
    <property type="match status" value="1"/>
</dbReference>
<keyword evidence="4" id="KW-0547">Nucleotide-binding</keyword>
<evidence type="ECO:0000313" key="10">
    <source>
        <dbReference type="Proteomes" id="UP000192801"/>
    </source>
</evidence>
<keyword evidence="6" id="KW-0067">ATP-binding</keyword>
<comment type="caution">
    <text evidence="9">The sequence shown here is derived from an EMBL/GenBank/DDBJ whole genome shotgun (WGS) entry which is preliminary data.</text>
</comment>
<dbReference type="PROSITE" id="PS00108">
    <property type="entry name" value="PROTEIN_KINASE_ST"/>
    <property type="match status" value="1"/>
</dbReference>
<evidence type="ECO:0000256" key="6">
    <source>
        <dbReference type="ARBA" id="ARBA00022840"/>
    </source>
</evidence>
<dbReference type="PANTHER" id="PTHR43289:SF6">
    <property type="entry name" value="SERINE_THREONINE-PROTEIN KINASE NEKL-3"/>
    <property type="match status" value="1"/>
</dbReference>
<dbReference type="GO" id="GO:0004674">
    <property type="term" value="F:protein serine/threonine kinase activity"/>
    <property type="evidence" value="ECO:0007669"/>
    <property type="project" value="UniProtKB-KW"/>
</dbReference>
<dbReference type="EC" id="2.7.11.1" evidence="1"/>
<gene>
    <name evidence="9" type="ORF">BST26_16730</name>
</gene>
<dbReference type="InterPro" id="IPR000719">
    <property type="entry name" value="Prot_kinase_dom"/>
</dbReference>
<dbReference type="CDD" id="cd14014">
    <property type="entry name" value="STKc_PknB_like"/>
    <property type="match status" value="1"/>
</dbReference>
<dbReference type="InterPro" id="IPR008271">
    <property type="entry name" value="Ser/Thr_kinase_AS"/>
</dbReference>
<keyword evidence="2" id="KW-0723">Serine/threonine-protein kinase</keyword>
<dbReference type="FunFam" id="3.30.200.20:FF:000035">
    <property type="entry name" value="Serine/threonine protein kinase Stk1"/>
    <property type="match status" value="1"/>
</dbReference>
<name>A0A1X0D526_9MYCO</name>
<dbReference type="GO" id="GO:0005524">
    <property type="term" value="F:ATP binding"/>
    <property type="evidence" value="ECO:0007669"/>
    <property type="project" value="UniProtKB-KW"/>
</dbReference>
<dbReference type="EMBL" id="MVHS01000048">
    <property type="protein sequence ID" value="ORA66830.1"/>
    <property type="molecule type" value="Genomic_DNA"/>
</dbReference>
<dbReference type="STRING" id="444597.BST26_16730"/>
<comment type="catalytic activity">
    <reaction evidence="7">
        <text>L-threonyl-[protein] + ATP = O-phospho-L-threonyl-[protein] + ADP + H(+)</text>
        <dbReference type="Rhea" id="RHEA:46608"/>
        <dbReference type="Rhea" id="RHEA-COMP:11060"/>
        <dbReference type="Rhea" id="RHEA-COMP:11605"/>
        <dbReference type="ChEBI" id="CHEBI:15378"/>
        <dbReference type="ChEBI" id="CHEBI:30013"/>
        <dbReference type="ChEBI" id="CHEBI:30616"/>
        <dbReference type="ChEBI" id="CHEBI:61977"/>
        <dbReference type="ChEBI" id="CHEBI:456216"/>
        <dbReference type="EC" id="2.7.11.1"/>
    </reaction>
</comment>
<evidence type="ECO:0000256" key="7">
    <source>
        <dbReference type="ARBA" id="ARBA00047899"/>
    </source>
</evidence>
<dbReference type="RefSeq" id="WP_234805956.1">
    <property type="nucleotide sequence ID" value="NZ_AP022618.1"/>
</dbReference>
<keyword evidence="3" id="KW-0808">Transferase</keyword>
<dbReference type="InterPro" id="IPR011009">
    <property type="entry name" value="Kinase-like_dom_sf"/>
</dbReference>
<evidence type="ECO:0000313" key="9">
    <source>
        <dbReference type="EMBL" id="ORA66830.1"/>
    </source>
</evidence>
<dbReference type="Pfam" id="PF00069">
    <property type="entry name" value="Pkinase"/>
    <property type="match status" value="1"/>
</dbReference>
<evidence type="ECO:0000256" key="8">
    <source>
        <dbReference type="ARBA" id="ARBA00048679"/>
    </source>
</evidence>
<dbReference type="PROSITE" id="PS50011">
    <property type="entry name" value="PROTEIN_KINASE_DOM"/>
    <property type="match status" value="1"/>
</dbReference>
<comment type="catalytic activity">
    <reaction evidence="8">
        <text>L-seryl-[protein] + ATP = O-phospho-L-seryl-[protein] + ADP + H(+)</text>
        <dbReference type="Rhea" id="RHEA:17989"/>
        <dbReference type="Rhea" id="RHEA-COMP:9863"/>
        <dbReference type="Rhea" id="RHEA-COMP:11604"/>
        <dbReference type="ChEBI" id="CHEBI:15378"/>
        <dbReference type="ChEBI" id="CHEBI:29999"/>
        <dbReference type="ChEBI" id="CHEBI:30616"/>
        <dbReference type="ChEBI" id="CHEBI:83421"/>
        <dbReference type="ChEBI" id="CHEBI:456216"/>
        <dbReference type="EC" id="2.7.11.1"/>
    </reaction>
</comment>
<sequence length="491" mass="51875">MTEPVAAIGEYRVIRLIGSGGMGEVYLVQHPRLPRRDAVKLLNAAVSGDEKFRARFDQEASLLAGLRHPNVITIYDRGEYDGRLWLAMEYIDGSDAAQMLQQHGPLPLGLVIPVIEKAGAALDYAYAQYQITHRDVKPANILLAFEPGGQLATVKLADFGIAKVADQGTALTSVGMTMGTVSYVSPEAIEGRPLDSRADLYSLGCTAFELMTGQPPYAGDSMSTVLMAHLTAPIPSASAVNPALPAGVDEVFRRVLAKDPDQRYATCGEFAAALQAAAQPSAPAVGVGREPTPATVPVTRWAPQTAVLPQPIPAPAPQPVTPMPAAVPQRSPVLLILLGVLALVAVAVAATVAIMGQRGGGNSTAGPRGGSVVSSAPAVSTSASAPATGIGFDEMQAFVTGYYALLPGRPEDAWPKLDAGYQQRAGWSGYRDFWASIRSVSVTAVAPDGDQRVVAHLEYVSNDGRVSSENRWFRIIRRDGSLLITDSDIDR</sequence>
<evidence type="ECO:0000256" key="3">
    <source>
        <dbReference type="ARBA" id="ARBA00022679"/>
    </source>
</evidence>
<reference evidence="9 10" key="1">
    <citation type="submission" date="2016-12" db="EMBL/GenBank/DDBJ databases">
        <title>The new phylogeny of genus Mycobacterium.</title>
        <authorList>
            <person name="Tortoli E."/>
            <person name="Trovato A."/>
            <person name="Cirillo D.M."/>
        </authorList>
    </citation>
    <scope>NUCLEOTIDE SEQUENCE [LARGE SCALE GENOMIC DNA]</scope>
    <source>
        <strain evidence="9 10">DSM 45130</strain>
    </source>
</reference>
<dbReference type="Proteomes" id="UP000192801">
    <property type="component" value="Unassembled WGS sequence"/>
</dbReference>
<dbReference type="GO" id="GO:0080090">
    <property type="term" value="P:regulation of primary metabolic process"/>
    <property type="evidence" value="ECO:0007669"/>
    <property type="project" value="UniProtKB-ARBA"/>
</dbReference>
<keyword evidence="5" id="KW-0418">Kinase</keyword>
<accession>A0A1X0D526</accession>
<protein>
    <recommendedName>
        <fullName evidence="1">non-specific serine/threonine protein kinase</fullName>
        <ecNumber evidence="1">2.7.11.1</ecNumber>
    </recommendedName>
</protein>
<organism evidence="9 10">
    <name type="scientific">Mycolicibacterium insubricum</name>
    <dbReference type="NCBI Taxonomy" id="444597"/>
    <lineage>
        <taxon>Bacteria</taxon>
        <taxon>Bacillati</taxon>
        <taxon>Actinomycetota</taxon>
        <taxon>Actinomycetes</taxon>
        <taxon>Mycobacteriales</taxon>
        <taxon>Mycobacteriaceae</taxon>
        <taxon>Mycolicibacterium</taxon>
    </lineage>
</organism>
<evidence type="ECO:0000256" key="5">
    <source>
        <dbReference type="ARBA" id="ARBA00022777"/>
    </source>
</evidence>
<evidence type="ECO:0000256" key="1">
    <source>
        <dbReference type="ARBA" id="ARBA00012513"/>
    </source>
</evidence>
<proteinExistence type="predicted"/>
<dbReference type="Gene3D" id="1.10.510.10">
    <property type="entry name" value="Transferase(Phosphotransferase) domain 1"/>
    <property type="match status" value="1"/>
</dbReference>